<dbReference type="EMBL" id="LEKV01004275">
    <property type="protein sequence ID" value="KVH96518.1"/>
    <property type="molecule type" value="Genomic_DNA"/>
</dbReference>
<organism evidence="1 2">
    <name type="scientific">Cynara cardunculus var. scolymus</name>
    <name type="common">Globe artichoke</name>
    <name type="synonym">Cynara scolymus</name>
    <dbReference type="NCBI Taxonomy" id="59895"/>
    <lineage>
        <taxon>Eukaryota</taxon>
        <taxon>Viridiplantae</taxon>
        <taxon>Streptophyta</taxon>
        <taxon>Embryophyta</taxon>
        <taxon>Tracheophyta</taxon>
        <taxon>Spermatophyta</taxon>
        <taxon>Magnoliopsida</taxon>
        <taxon>eudicotyledons</taxon>
        <taxon>Gunneridae</taxon>
        <taxon>Pentapetalae</taxon>
        <taxon>asterids</taxon>
        <taxon>campanulids</taxon>
        <taxon>Asterales</taxon>
        <taxon>Asteraceae</taxon>
        <taxon>Carduoideae</taxon>
        <taxon>Cardueae</taxon>
        <taxon>Carduinae</taxon>
        <taxon>Cynara</taxon>
    </lineage>
</organism>
<protein>
    <submittedName>
        <fullName evidence="1">Uncharacterized protein</fullName>
    </submittedName>
</protein>
<keyword evidence="2" id="KW-1185">Reference proteome</keyword>
<dbReference type="Proteomes" id="UP000243975">
    <property type="component" value="Unassembled WGS sequence"/>
</dbReference>
<proteinExistence type="predicted"/>
<sequence length="108" mass="12391">MATTSLEVLNTMGVVTQTVERNGVVKMKILVKRQQLEHVLEQIVKKRESDKGRHVNLRRLSRSPASNSLEQRLNDLKRIQIQRSSQSKRNCRGFWKPVLGSIPEAKVC</sequence>
<dbReference type="Gramene" id="KVH96518">
    <property type="protein sequence ID" value="KVH96518"/>
    <property type="gene ID" value="Ccrd_001382"/>
</dbReference>
<name>A0A103XTD0_CYNCS</name>
<reference evidence="1 2" key="1">
    <citation type="journal article" date="2016" name="Sci. Rep.">
        <title>The genome sequence of the outbreeding globe artichoke constructed de novo incorporating a phase-aware low-pass sequencing strategy of F1 progeny.</title>
        <authorList>
            <person name="Scaglione D."/>
            <person name="Reyes-Chin-Wo S."/>
            <person name="Acquadro A."/>
            <person name="Froenicke L."/>
            <person name="Portis E."/>
            <person name="Beitel C."/>
            <person name="Tirone M."/>
            <person name="Mauro R."/>
            <person name="Lo Monaco A."/>
            <person name="Mauromicale G."/>
            <person name="Faccioli P."/>
            <person name="Cattivelli L."/>
            <person name="Rieseberg L."/>
            <person name="Michelmore R."/>
            <person name="Lanteri S."/>
        </authorList>
    </citation>
    <scope>NUCLEOTIDE SEQUENCE [LARGE SCALE GENOMIC DNA]</scope>
    <source>
        <strain evidence="1">2C</strain>
    </source>
</reference>
<evidence type="ECO:0000313" key="1">
    <source>
        <dbReference type="EMBL" id="KVH96518.1"/>
    </source>
</evidence>
<comment type="caution">
    <text evidence="1">The sequence shown here is derived from an EMBL/GenBank/DDBJ whole genome shotgun (WGS) entry which is preliminary data.</text>
</comment>
<accession>A0A103XTD0</accession>
<gene>
    <name evidence="1" type="ORF">Ccrd_001382</name>
</gene>
<evidence type="ECO:0000313" key="2">
    <source>
        <dbReference type="Proteomes" id="UP000243975"/>
    </source>
</evidence>
<dbReference type="AlphaFoldDB" id="A0A103XTD0"/>